<organism evidence="7 8">
    <name type="scientific">Oleiharenicola lentus</name>
    <dbReference type="NCBI Taxonomy" id="2508720"/>
    <lineage>
        <taxon>Bacteria</taxon>
        <taxon>Pseudomonadati</taxon>
        <taxon>Verrucomicrobiota</taxon>
        <taxon>Opitutia</taxon>
        <taxon>Opitutales</taxon>
        <taxon>Opitutaceae</taxon>
        <taxon>Oleiharenicola</taxon>
    </lineage>
</organism>
<dbReference type="EMBL" id="SDHX01000001">
    <property type="protein sequence ID" value="RXK56329.1"/>
    <property type="molecule type" value="Genomic_DNA"/>
</dbReference>
<dbReference type="SUPFAM" id="SSF51445">
    <property type="entry name" value="(Trans)glycosidases"/>
    <property type="match status" value="1"/>
</dbReference>
<feature type="domain" description="Alpha galactosidase C-terminal" evidence="6">
    <location>
        <begin position="360"/>
        <end position="433"/>
    </location>
</feature>
<dbReference type="InterPro" id="IPR013785">
    <property type="entry name" value="Aldolase_TIM"/>
</dbReference>
<dbReference type="Pfam" id="PF17801">
    <property type="entry name" value="Melibiase_C"/>
    <property type="match status" value="1"/>
</dbReference>
<dbReference type="RefSeq" id="WP_129047697.1">
    <property type="nucleotide sequence ID" value="NZ_SDHX01000001.1"/>
</dbReference>
<dbReference type="CDD" id="cd14792">
    <property type="entry name" value="GH27"/>
    <property type="match status" value="1"/>
</dbReference>
<dbReference type="AlphaFoldDB" id="A0A4V1M6R6"/>
<name>A0A4V1M6R6_9BACT</name>
<dbReference type="EC" id="3.2.1.22" evidence="5"/>
<comment type="caution">
    <text evidence="7">The sequence shown here is derived from an EMBL/GenBank/DDBJ whole genome shotgun (WGS) entry which is preliminary data.</text>
</comment>
<proteinExistence type="inferred from homology"/>
<dbReference type="Proteomes" id="UP000290218">
    <property type="component" value="Unassembled WGS sequence"/>
</dbReference>
<dbReference type="GO" id="GO:0004557">
    <property type="term" value="F:alpha-galactosidase activity"/>
    <property type="evidence" value="ECO:0007669"/>
    <property type="project" value="UniProtKB-EC"/>
</dbReference>
<reference evidence="7 8" key="1">
    <citation type="submission" date="2019-01" db="EMBL/GenBank/DDBJ databases">
        <title>Lacunisphaera sp. strain TWA-58.</title>
        <authorList>
            <person name="Chen W.-M."/>
        </authorList>
    </citation>
    <scope>NUCLEOTIDE SEQUENCE [LARGE SCALE GENOMIC DNA]</scope>
    <source>
        <strain evidence="7 8">TWA-58</strain>
    </source>
</reference>
<comment type="catalytic activity">
    <reaction evidence="5">
        <text>Hydrolysis of terminal, non-reducing alpha-D-galactose residues in alpha-D-galactosides, including galactose oligosaccharides, galactomannans and galactolipids.</text>
        <dbReference type="EC" id="3.2.1.22"/>
    </reaction>
</comment>
<comment type="similarity">
    <text evidence="1 5">Belongs to the glycosyl hydrolase 27 family.</text>
</comment>
<dbReference type="PANTHER" id="PTHR11452:SF42">
    <property type="entry name" value="ALPHA-GALACTOSIDASE"/>
    <property type="match status" value="1"/>
</dbReference>
<dbReference type="Pfam" id="PF16499">
    <property type="entry name" value="Melibiase_2"/>
    <property type="match status" value="2"/>
</dbReference>
<protein>
    <recommendedName>
        <fullName evidence="5">Alpha-galactosidase</fullName>
        <ecNumber evidence="5">3.2.1.22</ecNumber>
    </recommendedName>
    <alternativeName>
        <fullName evidence="5">Melibiase</fullName>
    </alternativeName>
</protein>
<gene>
    <name evidence="7" type="ORF">ESB00_10790</name>
</gene>
<dbReference type="Gene3D" id="3.20.20.70">
    <property type="entry name" value="Aldolase class I"/>
    <property type="match status" value="1"/>
</dbReference>
<evidence type="ECO:0000313" key="8">
    <source>
        <dbReference type="Proteomes" id="UP000290218"/>
    </source>
</evidence>
<keyword evidence="3 5" id="KW-0378">Hydrolase</keyword>
<evidence type="ECO:0000256" key="2">
    <source>
        <dbReference type="ARBA" id="ARBA00022729"/>
    </source>
</evidence>
<evidence type="ECO:0000256" key="1">
    <source>
        <dbReference type="ARBA" id="ARBA00009743"/>
    </source>
</evidence>
<keyword evidence="4 5" id="KW-0326">Glycosidase</keyword>
<evidence type="ECO:0000256" key="4">
    <source>
        <dbReference type="ARBA" id="ARBA00023295"/>
    </source>
</evidence>
<dbReference type="OrthoDB" id="9807519at2"/>
<keyword evidence="2" id="KW-0732">Signal</keyword>
<dbReference type="PANTHER" id="PTHR11452">
    <property type="entry name" value="ALPHA-GALACTOSIDASE/ALPHA-N-ACETYLGALACTOSAMINIDASE"/>
    <property type="match status" value="1"/>
</dbReference>
<keyword evidence="8" id="KW-1185">Reference proteome</keyword>
<dbReference type="InterPro" id="IPR017853">
    <property type="entry name" value="GH"/>
</dbReference>
<evidence type="ECO:0000259" key="6">
    <source>
        <dbReference type="Pfam" id="PF17801"/>
    </source>
</evidence>
<dbReference type="InterPro" id="IPR041233">
    <property type="entry name" value="Melibiase_C"/>
</dbReference>
<dbReference type="GO" id="GO:0005975">
    <property type="term" value="P:carbohydrate metabolic process"/>
    <property type="evidence" value="ECO:0007669"/>
    <property type="project" value="InterPro"/>
</dbReference>
<evidence type="ECO:0000256" key="3">
    <source>
        <dbReference type="ARBA" id="ARBA00022801"/>
    </source>
</evidence>
<dbReference type="Gene3D" id="2.60.40.1180">
    <property type="entry name" value="Golgi alpha-mannosidase II"/>
    <property type="match status" value="1"/>
</dbReference>
<accession>A0A4V1M6R6</accession>
<dbReference type="InterPro" id="IPR002241">
    <property type="entry name" value="Glyco_hydro_27"/>
</dbReference>
<keyword evidence="5" id="KW-1015">Disulfide bond</keyword>
<dbReference type="PRINTS" id="PR00740">
    <property type="entry name" value="GLHYDRLASE27"/>
</dbReference>
<sequence length="435" mass="48650">MNFLKQVAQTPPMGWNSFDCYGSAVTEAEFRANVDFMSDHLKRSGWEYAVVDFCWSHPAPGACHNPHQGPGFSPMLRTDRWGRLLPATERFPSAAGEAGFKPLADYVHSKGLKFGIHVMRGIPRQVVHEDMQICGGRYRAREAANPDSTCNWLNHMVGVRASEPAGQAYYDSLFELYASWGVDFVKVDDILADGNFDSEGPYHETEIEAVARAIDRCGRPMVLSLSPGDAPKSAAAHVGQFASMWRVSADFWDDWRRLKRQFDLCHWWTPHRKAGGWPDADMLPIGRLSKRGPKGPERDSWFTRDEHYTLLTLWSIFQSPLMMGGCLTDLDSFTLGLLTNDEVLAVNQRGNDGRQLLRAGDFIVWTARSAEGESRYIALFNVGDAGMKVRFEPAKHGLSGTKARDLWAQCDVVLKDGVIERELAPHGCALLRLSA</sequence>
<dbReference type="InterPro" id="IPR013780">
    <property type="entry name" value="Glyco_hydro_b"/>
</dbReference>
<evidence type="ECO:0000256" key="5">
    <source>
        <dbReference type="RuleBase" id="RU361168"/>
    </source>
</evidence>
<dbReference type="SUPFAM" id="SSF51011">
    <property type="entry name" value="Glycosyl hydrolase domain"/>
    <property type="match status" value="1"/>
</dbReference>
<evidence type="ECO:0000313" key="7">
    <source>
        <dbReference type="EMBL" id="RXK56329.1"/>
    </source>
</evidence>